<feature type="non-terminal residue" evidence="1">
    <location>
        <position position="58"/>
    </location>
</feature>
<evidence type="ECO:0000313" key="2">
    <source>
        <dbReference type="Proteomes" id="UP000221165"/>
    </source>
</evidence>
<feature type="non-terminal residue" evidence="1">
    <location>
        <position position="1"/>
    </location>
</feature>
<protein>
    <submittedName>
        <fullName evidence="1">Wd g-beta repeat-containing protein</fullName>
    </submittedName>
</protein>
<name>A0A2C6L7A8_9APIC</name>
<proteinExistence type="predicted"/>
<keyword evidence="2" id="KW-1185">Reference proteome</keyword>
<accession>A0A2C6L7A8</accession>
<dbReference type="Gene3D" id="2.130.10.10">
    <property type="entry name" value="YVTN repeat-like/Quinoprotein amine dehydrogenase"/>
    <property type="match status" value="1"/>
</dbReference>
<evidence type="ECO:0000313" key="1">
    <source>
        <dbReference type="EMBL" id="PHJ23335.1"/>
    </source>
</evidence>
<dbReference type="InterPro" id="IPR015943">
    <property type="entry name" value="WD40/YVTN_repeat-like_dom_sf"/>
</dbReference>
<dbReference type="SMART" id="SM00320">
    <property type="entry name" value="WD40"/>
    <property type="match status" value="1"/>
</dbReference>
<dbReference type="AlphaFoldDB" id="A0A2C6L7A8"/>
<dbReference type="RefSeq" id="XP_067925011.1">
    <property type="nucleotide sequence ID" value="XM_068063012.1"/>
</dbReference>
<dbReference type="InterPro" id="IPR036322">
    <property type="entry name" value="WD40_repeat_dom_sf"/>
</dbReference>
<dbReference type="SUPFAM" id="SSF50978">
    <property type="entry name" value="WD40 repeat-like"/>
    <property type="match status" value="1"/>
</dbReference>
<gene>
    <name evidence="1" type="ORF">CSUI_002813</name>
</gene>
<dbReference type="OrthoDB" id="1602884at2759"/>
<comment type="caution">
    <text evidence="1">The sequence shown here is derived from an EMBL/GenBank/DDBJ whole genome shotgun (WGS) entry which is preliminary data.</text>
</comment>
<organism evidence="1 2">
    <name type="scientific">Cystoisospora suis</name>
    <dbReference type="NCBI Taxonomy" id="483139"/>
    <lineage>
        <taxon>Eukaryota</taxon>
        <taxon>Sar</taxon>
        <taxon>Alveolata</taxon>
        <taxon>Apicomplexa</taxon>
        <taxon>Conoidasida</taxon>
        <taxon>Coccidia</taxon>
        <taxon>Eucoccidiorida</taxon>
        <taxon>Eimeriorina</taxon>
        <taxon>Sarcocystidae</taxon>
        <taxon>Cystoisospora</taxon>
    </lineage>
</organism>
<dbReference type="Proteomes" id="UP000221165">
    <property type="component" value="Unassembled WGS sequence"/>
</dbReference>
<reference evidence="1 2" key="1">
    <citation type="journal article" date="2017" name="Int. J. Parasitol.">
        <title>The genome of the protozoan parasite Cystoisospora suis and a reverse vaccinology approach to identify vaccine candidates.</title>
        <authorList>
            <person name="Palmieri N."/>
            <person name="Shrestha A."/>
            <person name="Ruttkowski B."/>
            <person name="Beck T."/>
            <person name="Vogl C."/>
            <person name="Tomley F."/>
            <person name="Blake D.P."/>
            <person name="Joachim A."/>
        </authorList>
    </citation>
    <scope>NUCLEOTIDE SEQUENCE [LARGE SCALE GENOMIC DNA]</scope>
    <source>
        <strain evidence="1 2">Wien I</strain>
    </source>
</reference>
<dbReference type="VEuPathDB" id="ToxoDB:CSUI_002813"/>
<dbReference type="GeneID" id="94426223"/>
<sequence length="58" mass="5945">SSSSSCLLWSFKAHEGPASGLCDSGIEDLMVTCGIDGKAKLWSVSGRKGACQSFSSSS</sequence>
<dbReference type="EMBL" id="MIGC01001197">
    <property type="protein sequence ID" value="PHJ23335.1"/>
    <property type="molecule type" value="Genomic_DNA"/>
</dbReference>
<dbReference type="InterPro" id="IPR001680">
    <property type="entry name" value="WD40_rpt"/>
</dbReference>